<gene>
    <name evidence="4" type="ORF">TTHERM_00310470</name>
</gene>
<dbReference type="InParanoid" id="I7LW62"/>
<organism evidence="4 5">
    <name type="scientific">Tetrahymena thermophila (strain SB210)</name>
    <dbReference type="NCBI Taxonomy" id="312017"/>
    <lineage>
        <taxon>Eukaryota</taxon>
        <taxon>Sar</taxon>
        <taxon>Alveolata</taxon>
        <taxon>Ciliophora</taxon>
        <taxon>Intramacronucleata</taxon>
        <taxon>Oligohymenophorea</taxon>
        <taxon>Hymenostomatida</taxon>
        <taxon>Tetrahymenina</taxon>
        <taxon>Tetrahymenidae</taxon>
        <taxon>Tetrahymena</taxon>
    </lineage>
</organism>
<dbReference type="GeneID" id="7842783"/>
<evidence type="ECO:0000256" key="2">
    <source>
        <dbReference type="ARBA" id="ARBA00049360"/>
    </source>
</evidence>
<dbReference type="OMA" id="WEDMQHL"/>
<reference evidence="5" key="1">
    <citation type="journal article" date="2006" name="PLoS Biol.">
        <title>Macronuclear genome sequence of the ciliate Tetrahymena thermophila, a model eukaryote.</title>
        <authorList>
            <person name="Eisen J.A."/>
            <person name="Coyne R.S."/>
            <person name="Wu M."/>
            <person name="Wu D."/>
            <person name="Thiagarajan M."/>
            <person name="Wortman J.R."/>
            <person name="Badger J.H."/>
            <person name="Ren Q."/>
            <person name="Amedeo P."/>
            <person name="Jones K.M."/>
            <person name="Tallon L.J."/>
            <person name="Delcher A.L."/>
            <person name="Salzberg S.L."/>
            <person name="Silva J.C."/>
            <person name="Haas B.J."/>
            <person name="Majoros W.H."/>
            <person name="Farzad M."/>
            <person name="Carlton J.M."/>
            <person name="Smith R.K. Jr."/>
            <person name="Garg J."/>
            <person name="Pearlman R.E."/>
            <person name="Karrer K.M."/>
            <person name="Sun L."/>
            <person name="Manning G."/>
            <person name="Elde N.C."/>
            <person name="Turkewitz A.P."/>
            <person name="Asai D.J."/>
            <person name="Wilkes D.E."/>
            <person name="Wang Y."/>
            <person name="Cai H."/>
            <person name="Collins K."/>
            <person name="Stewart B.A."/>
            <person name="Lee S.R."/>
            <person name="Wilamowska K."/>
            <person name="Weinberg Z."/>
            <person name="Ruzzo W.L."/>
            <person name="Wloga D."/>
            <person name="Gaertig J."/>
            <person name="Frankel J."/>
            <person name="Tsao C.-C."/>
            <person name="Gorovsky M.A."/>
            <person name="Keeling P.J."/>
            <person name="Waller R.F."/>
            <person name="Patron N.J."/>
            <person name="Cherry J.M."/>
            <person name="Stover N.A."/>
            <person name="Krieger C.J."/>
            <person name="del Toro C."/>
            <person name="Ryder H.F."/>
            <person name="Williamson S.C."/>
            <person name="Barbeau R.A."/>
            <person name="Hamilton E.P."/>
            <person name="Orias E."/>
        </authorList>
    </citation>
    <scope>NUCLEOTIDE SEQUENCE [LARGE SCALE GENOMIC DNA]</scope>
    <source>
        <strain evidence="5">SB210</strain>
    </source>
</reference>
<keyword evidence="1" id="KW-0378">Hydrolase</keyword>
<dbReference type="GO" id="GO:0016787">
    <property type="term" value="F:hydrolase activity"/>
    <property type="evidence" value="ECO:0007669"/>
    <property type="project" value="UniProtKB-KW"/>
</dbReference>
<comment type="catalytic activity">
    <reaction evidence="2">
        <text>ATP + H2O = ADP + phosphate + H(+)</text>
        <dbReference type="Rhea" id="RHEA:13065"/>
        <dbReference type="ChEBI" id="CHEBI:15377"/>
        <dbReference type="ChEBI" id="CHEBI:15378"/>
        <dbReference type="ChEBI" id="CHEBI:30616"/>
        <dbReference type="ChEBI" id="CHEBI:43474"/>
        <dbReference type="ChEBI" id="CHEBI:456216"/>
    </reaction>
</comment>
<dbReference type="SUPFAM" id="SSF53067">
    <property type="entry name" value="Actin-like ATPase domain"/>
    <property type="match status" value="2"/>
</dbReference>
<dbReference type="Gene3D" id="3.30.420.40">
    <property type="match status" value="2"/>
</dbReference>
<evidence type="ECO:0000256" key="1">
    <source>
        <dbReference type="ARBA" id="ARBA00022801"/>
    </source>
</evidence>
<proteinExistence type="inferred from homology"/>
<dbReference type="InterPro" id="IPR004001">
    <property type="entry name" value="Actin_CS"/>
</dbReference>
<dbReference type="Pfam" id="PF00022">
    <property type="entry name" value="Actin"/>
    <property type="match status" value="1"/>
</dbReference>
<dbReference type="PANTHER" id="PTHR11937">
    <property type="entry name" value="ACTIN"/>
    <property type="match status" value="1"/>
</dbReference>
<dbReference type="RefSeq" id="XP_001021122.1">
    <property type="nucleotide sequence ID" value="XM_001021122.3"/>
</dbReference>
<dbReference type="PROSITE" id="PS00432">
    <property type="entry name" value="ACTINS_2"/>
    <property type="match status" value="1"/>
</dbReference>
<dbReference type="InterPro" id="IPR020902">
    <property type="entry name" value="Actin/actin-like_CS"/>
</dbReference>
<sequence length="393" mass="44931">MSNPVPIVCDSGTGYIKIGYAGDNFPKYSIPAMIGRPMLRFNQKIDDVELKEIMIGDEAAPYQAMLELTKPVEEGTVKNWQDMELLWDYSFKKLGAETKGNTVLMTEPVLNPAQNRKKMAEVLFEQFNFGRMQIGIQALLSLYCEGLTTGMLLDSGDGVTHCIPVYENFILPHLVKRMNIAGRHMTEYLIKLLFRRGYAFNSTADFELVRDIKERLCYVSGDLVVDRKLANETTCLEKEYQLPDKSYIKLGRERFEAAELIFNPAFDGHAFNGVSHLVFDAIQACDVDLRKDMYQNILISGGTTMFPGFPTRLQNDVIRLYKTNILKERSYKDAKIKIKVIDPPMRKYNVFIGGGVLAKNMQNIDKYWVSKQDYEELGKERVITKFQSSGFFQ</sequence>
<keyword evidence="5" id="KW-1185">Reference proteome</keyword>
<dbReference type="FunFam" id="3.90.640.10:FF:000007">
    <property type="entry name" value="Actin like 7B"/>
    <property type="match status" value="1"/>
</dbReference>
<dbReference type="HOGENOM" id="CLU_027965_0_2_1"/>
<dbReference type="OrthoDB" id="5132116at2759"/>
<dbReference type="FunFam" id="3.30.420.40:FF:000502">
    <property type="entry name" value="Actin-Related Proteins"/>
    <property type="match status" value="1"/>
</dbReference>
<comment type="similarity">
    <text evidence="3">Belongs to the actin family.</text>
</comment>
<evidence type="ECO:0000313" key="5">
    <source>
        <dbReference type="Proteomes" id="UP000009168"/>
    </source>
</evidence>
<dbReference type="eggNOG" id="KOG0677">
    <property type="taxonomic scope" value="Eukaryota"/>
</dbReference>
<dbReference type="PROSITE" id="PS01132">
    <property type="entry name" value="ACTINS_ACT_LIKE"/>
    <property type="match status" value="1"/>
</dbReference>
<dbReference type="STRING" id="312017.I7LW62"/>
<dbReference type="SMART" id="SM00268">
    <property type="entry name" value="ACTIN"/>
    <property type="match status" value="1"/>
</dbReference>
<dbReference type="AlphaFoldDB" id="I7LW62"/>
<dbReference type="Proteomes" id="UP000009168">
    <property type="component" value="Unassembled WGS sequence"/>
</dbReference>
<evidence type="ECO:0000313" key="4">
    <source>
        <dbReference type="EMBL" id="EAS00916.1"/>
    </source>
</evidence>
<dbReference type="PRINTS" id="PR00190">
    <property type="entry name" value="ACTIN"/>
</dbReference>
<protein>
    <submittedName>
        <fullName evidence="4">Actin</fullName>
    </submittedName>
</protein>
<dbReference type="KEGG" id="tet:TTHERM_00310470"/>
<name>I7LW62_TETTS</name>
<dbReference type="InterPro" id="IPR004000">
    <property type="entry name" value="Actin"/>
</dbReference>
<dbReference type="InterPro" id="IPR043129">
    <property type="entry name" value="ATPase_NBD"/>
</dbReference>
<dbReference type="Gene3D" id="3.90.640.10">
    <property type="entry name" value="Actin, Chain A, domain 4"/>
    <property type="match status" value="1"/>
</dbReference>
<accession>I7LW62</accession>
<dbReference type="EMBL" id="GG662608">
    <property type="protein sequence ID" value="EAS00916.1"/>
    <property type="molecule type" value="Genomic_DNA"/>
</dbReference>
<evidence type="ECO:0000256" key="3">
    <source>
        <dbReference type="RuleBase" id="RU000487"/>
    </source>
</evidence>